<dbReference type="Proteomes" id="UP000007266">
    <property type="component" value="Linkage group 8"/>
</dbReference>
<keyword evidence="2" id="KW-1185">Reference proteome</keyword>
<dbReference type="EMBL" id="KQ971361">
    <property type="protein sequence ID" value="KYB25913.1"/>
    <property type="molecule type" value="Genomic_DNA"/>
</dbReference>
<organism evidence="1 2">
    <name type="scientific">Tribolium castaneum</name>
    <name type="common">Red flour beetle</name>
    <dbReference type="NCBI Taxonomy" id="7070"/>
    <lineage>
        <taxon>Eukaryota</taxon>
        <taxon>Metazoa</taxon>
        <taxon>Ecdysozoa</taxon>
        <taxon>Arthropoda</taxon>
        <taxon>Hexapoda</taxon>
        <taxon>Insecta</taxon>
        <taxon>Pterygota</taxon>
        <taxon>Neoptera</taxon>
        <taxon>Endopterygota</taxon>
        <taxon>Coleoptera</taxon>
        <taxon>Polyphaga</taxon>
        <taxon>Cucujiformia</taxon>
        <taxon>Tenebrionidae</taxon>
        <taxon>Tenebrionidae incertae sedis</taxon>
        <taxon>Tribolium</taxon>
    </lineage>
</organism>
<gene>
    <name evidence="1" type="primary">AUGUSTUS-3.0.2_34102</name>
    <name evidence="1" type="ORF">TcasGA2_TC034102</name>
</gene>
<dbReference type="AlphaFoldDB" id="A0A139WD93"/>
<evidence type="ECO:0000313" key="2">
    <source>
        <dbReference type="Proteomes" id="UP000007266"/>
    </source>
</evidence>
<dbReference type="InParanoid" id="A0A139WD93"/>
<sequence>MVLSRIQMKAKTLLVFLQILIPRLVLHFPTQRQKALVLH</sequence>
<reference evidence="1 2" key="2">
    <citation type="journal article" date="2010" name="Nucleic Acids Res.">
        <title>BeetleBase in 2010: revisions to provide comprehensive genomic information for Tribolium castaneum.</title>
        <authorList>
            <person name="Kim H.S."/>
            <person name="Murphy T."/>
            <person name="Xia J."/>
            <person name="Caragea D."/>
            <person name="Park Y."/>
            <person name="Beeman R.W."/>
            <person name="Lorenzen M.D."/>
            <person name="Butcher S."/>
            <person name="Manak J.R."/>
            <person name="Brown S.J."/>
        </authorList>
    </citation>
    <scope>GENOME REANNOTATION</scope>
    <source>
        <strain evidence="1 2">Georgia GA2</strain>
    </source>
</reference>
<protein>
    <submittedName>
        <fullName evidence="1">Uncharacterized protein</fullName>
    </submittedName>
</protein>
<proteinExistence type="predicted"/>
<accession>A0A139WD93</accession>
<name>A0A139WD93_TRICA</name>
<reference evidence="1 2" key="1">
    <citation type="journal article" date="2008" name="Nature">
        <title>The genome of the model beetle and pest Tribolium castaneum.</title>
        <authorList>
            <consortium name="Tribolium Genome Sequencing Consortium"/>
            <person name="Richards S."/>
            <person name="Gibbs R.A."/>
            <person name="Weinstock G.M."/>
            <person name="Brown S.J."/>
            <person name="Denell R."/>
            <person name="Beeman R.W."/>
            <person name="Gibbs R."/>
            <person name="Beeman R.W."/>
            <person name="Brown S.J."/>
            <person name="Bucher G."/>
            <person name="Friedrich M."/>
            <person name="Grimmelikhuijzen C.J."/>
            <person name="Klingler M."/>
            <person name="Lorenzen M."/>
            <person name="Richards S."/>
            <person name="Roth S."/>
            <person name="Schroder R."/>
            <person name="Tautz D."/>
            <person name="Zdobnov E.M."/>
            <person name="Muzny D."/>
            <person name="Gibbs R.A."/>
            <person name="Weinstock G.M."/>
            <person name="Attaway T."/>
            <person name="Bell S."/>
            <person name="Buhay C.J."/>
            <person name="Chandrabose M.N."/>
            <person name="Chavez D."/>
            <person name="Clerk-Blankenburg K.P."/>
            <person name="Cree A."/>
            <person name="Dao M."/>
            <person name="Davis C."/>
            <person name="Chacko J."/>
            <person name="Dinh H."/>
            <person name="Dugan-Rocha S."/>
            <person name="Fowler G."/>
            <person name="Garner T.T."/>
            <person name="Garnes J."/>
            <person name="Gnirke A."/>
            <person name="Hawes A."/>
            <person name="Hernandez J."/>
            <person name="Hines S."/>
            <person name="Holder M."/>
            <person name="Hume J."/>
            <person name="Jhangiani S.N."/>
            <person name="Joshi V."/>
            <person name="Khan Z.M."/>
            <person name="Jackson L."/>
            <person name="Kovar C."/>
            <person name="Kowis A."/>
            <person name="Lee S."/>
            <person name="Lewis L.R."/>
            <person name="Margolis J."/>
            <person name="Morgan M."/>
            <person name="Nazareth L.V."/>
            <person name="Nguyen N."/>
            <person name="Okwuonu G."/>
            <person name="Parker D."/>
            <person name="Richards S."/>
            <person name="Ruiz S.J."/>
            <person name="Santibanez J."/>
            <person name="Savard J."/>
            <person name="Scherer S.E."/>
            <person name="Schneider B."/>
            <person name="Sodergren E."/>
            <person name="Tautz D."/>
            <person name="Vattahil S."/>
            <person name="Villasana D."/>
            <person name="White C.S."/>
            <person name="Wright R."/>
            <person name="Park Y."/>
            <person name="Beeman R.W."/>
            <person name="Lord J."/>
            <person name="Oppert B."/>
            <person name="Lorenzen M."/>
            <person name="Brown S."/>
            <person name="Wang L."/>
            <person name="Savard J."/>
            <person name="Tautz D."/>
            <person name="Richards S."/>
            <person name="Weinstock G."/>
            <person name="Gibbs R.A."/>
            <person name="Liu Y."/>
            <person name="Worley K."/>
            <person name="Weinstock G."/>
            <person name="Elsik C.G."/>
            <person name="Reese J.T."/>
            <person name="Elhaik E."/>
            <person name="Landan G."/>
            <person name="Graur D."/>
            <person name="Arensburger P."/>
            <person name="Atkinson P."/>
            <person name="Beeman R.W."/>
            <person name="Beidler J."/>
            <person name="Brown S.J."/>
            <person name="Demuth J.P."/>
            <person name="Drury D.W."/>
            <person name="Du Y.Z."/>
            <person name="Fujiwara H."/>
            <person name="Lorenzen M."/>
            <person name="Maselli V."/>
            <person name="Osanai M."/>
            <person name="Park Y."/>
            <person name="Robertson H.M."/>
            <person name="Tu Z."/>
            <person name="Wang J.J."/>
            <person name="Wang S."/>
            <person name="Richards S."/>
            <person name="Song H."/>
            <person name="Zhang L."/>
            <person name="Sodergren E."/>
            <person name="Werner D."/>
            <person name="Stanke M."/>
            <person name="Morgenstern B."/>
            <person name="Solovyev V."/>
            <person name="Kosarev P."/>
            <person name="Brown G."/>
            <person name="Chen H.C."/>
            <person name="Ermolaeva O."/>
            <person name="Hlavina W."/>
            <person name="Kapustin Y."/>
            <person name="Kiryutin B."/>
            <person name="Kitts P."/>
            <person name="Maglott D."/>
            <person name="Pruitt K."/>
            <person name="Sapojnikov V."/>
            <person name="Souvorov A."/>
            <person name="Mackey A.J."/>
            <person name="Waterhouse R.M."/>
            <person name="Wyder S."/>
            <person name="Zdobnov E.M."/>
            <person name="Zdobnov E.M."/>
            <person name="Wyder S."/>
            <person name="Kriventseva E.V."/>
            <person name="Kadowaki T."/>
            <person name="Bork P."/>
            <person name="Aranda M."/>
            <person name="Bao R."/>
            <person name="Beermann A."/>
            <person name="Berns N."/>
            <person name="Bolognesi R."/>
            <person name="Bonneton F."/>
            <person name="Bopp D."/>
            <person name="Brown S.J."/>
            <person name="Bucher G."/>
            <person name="Butts T."/>
            <person name="Chaumot A."/>
            <person name="Denell R.E."/>
            <person name="Ferrier D.E."/>
            <person name="Friedrich M."/>
            <person name="Gordon C.M."/>
            <person name="Jindra M."/>
            <person name="Klingler M."/>
            <person name="Lan Q."/>
            <person name="Lattorff H.M."/>
            <person name="Laudet V."/>
            <person name="von Levetsow C."/>
            <person name="Liu Z."/>
            <person name="Lutz R."/>
            <person name="Lynch J.A."/>
            <person name="da Fonseca R.N."/>
            <person name="Posnien N."/>
            <person name="Reuter R."/>
            <person name="Roth S."/>
            <person name="Savard J."/>
            <person name="Schinko J.B."/>
            <person name="Schmitt C."/>
            <person name="Schoppmeier M."/>
            <person name="Schroder R."/>
            <person name="Shippy T.D."/>
            <person name="Simonnet F."/>
            <person name="Marques-Souza H."/>
            <person name="Tautz D."/>
            <person name="Tomoyasu Y."/>
            <person name="Trauner J."/>
            <person name="Van der Zee M."/>
            <person name="Vervoort M."/>
            <person name="Wittkopp N."/>
            <person name="Wimmer E.A."/>
            <person name="Yang X."/>
            <person name="Jones A.K."/>
            <person name="Sattelle D.B."/>
            <person name="Ebert P.R."/>
            <person name="Nelson D."/>
            <person name="Scott J.G."/>
            <person name="Beeman R.W."/>
            <person name="Muthukrishnan S."/>
            <person name="Kramer K.J."/>
            <person name="Arakane Y."/>
            <person name="Beeman R.W."/>
            <person name="Zhu Q."/>
            <person name="Hogenkamp D."/>
            <person name="Dixit R."/>
            <person name="Oppert B."/>
            <person name="Jiang H."/>
            <person name="Zou Z."/>
            <person name="Marshall J."/>
            <person name="Elpidina E."/>
            <person name="Vinokurov K."/>
            <person name="Oppert C."/>
            <person name="Zou Z."/>
            <person name="Evans J."/>
            <person name="Lu Z."/>
            <person name="Zhao P."/>
            <person name="Sumathipala N."/>
            <person name="Altincicek B."/>
            <person name="Vilcinskas A."/>
            <person name="Williams M."/>
            <person name="Hultmark D."/>
            <person name="Hetru C."/>
            <person name="Jiang H."/>
            <person name="Grimmelikhuijzen C.J."/>
            <person name="Hauser F."/>
            <person name="Cazzamali G."/>
            <person name="Williamson M."/>
            <person name="Park Y."/>
            <person name="Li B."/>
            <person name="Tanaka Y."/>
            <person name="Predel R."/>
            <person name="Neupert S."/>
            <person name="Schachtner J."/>
            <person name="Verleyen P."/>
            <person name="Raible F."/>
            <person name="Bork P."/>
            <person name="Friedrich M."/>
            <person name="Walden K.K."/>
            <person name="Robertson H.M."/>
            <person name="Angeli S."/>
            <person name="Foret S."/>
            <person name="Bucher G."/>
            <person name="Schuetz S."/>
            <person name="Maleszka R."/>
            <person name="Wimmer E.A."/>
            <person name="Beeman R.W."/>
            <person name="Lorenzen M."/>
            <person name="Tomoyasu Y."/>
            <person name="Miller S.C."/>
            <person name="Grossmann D."/>
            <person name="Bucher G."/>
        </authorList>
    </citation>
    <scope>NUCLEOTIDE SEQUENCE [LARGE SCALE GENOMIC DNA]</scope>
    <source>
        <strain evidence="1 2">Georgia GA2</strain>
    </source>
</reference>
<evidence type="ECO:0000313" key="1">
    <source>
        <dbReference type="EMBL" id="KYB25913.1"/>
    </source>
</evidence>